<organism evidence="1 2">
    <name type="scientific">Canicola haemoglobinophilus</name>
    <dbReference type="NCBI Taxonomy" id="733"/>
    <lineage>
        <taxon>Bacteria</taxon>
        <taxon>Pseudomonadati</taxon>
        <taxon>Pseudomonadota</taxon>
        <taxon>Gammaproteobacteria</taxon>
        <taxon>Pasteurellales</taxon>
        <taxon>Pasteurellaceae</taxon>
        <taxon>Canicola</taxon>
    </lineage>
</organism>
<keyword evidence="2" id="KW-1185">Reference proteome</keyword>
<reference evidence="1 2" key="1">
    <citation type="submission" date="2018-06" db="EMBL/GenBank/DDBJ databases">
        <authorList>
            <consortium name="Pathogen Informatics"/>
            <person name="Doyle S."/>
        </authorList>
    </citation>
    <scope>NUCLEOTIDE SEQUENCE [LARGE SCALE GENOMIC DNA]</scope>
    <source>
        <strain evidence="1 2">NCTC1659</strain>
    </source>
</reference>
<accession>A0A377HTR2</accession>
<evidence type="ECO:0000313" key="2">
    <source>
        <dbReference type="Proteomes" id="UP000254329"/>
    </source>
</evidence>
<name>A0A377HTR2_9PAST</name>
<evidence type="ECO:0000313" key="1">
    <source>
        <dbReference type="EMBL" id="STO59713.1"/>
    </source>
</evidence>
<sequence>MTIVSTEKELGEAIKRGDERIEIEGDLAKKRSG</sequence>
<gene>
    <name evidence="1" type="ORF">NCTC1659_00974</name>
</gene>
<proteinExistence type="predicted"/>
<dbReference type="EMBL" id="UGHF01000001">
    <property type="protein sequence ID" value="STO59713.1"/>
    <property type="molecule type" value="Genomic_DNA"/>
</dbReference>
<dbReference type="AlphaFoldDB" id="A0A377HTR2"/>
<dbReference type="Proteomes" id="UP000254329">
    <property type="component" value="Unassembled WGS sequence"/>
</dbReference>
<protein>
    <submittedName>
        <fullName evidence="1">Uncharacterized protein</fullName>
    </submittedName>
</protein>